<evidence type="ECO:0000313" key="3">
    <source>
        <dbReference type="EMBL" id="OXA90983.1"/>
    </source>
</evidence>
<dbReference type="Pfam" id="PF10728">
    <property type="entry name" value="DUF2520"/>
    <property type="match status" value="1"/>
</dbReference>
<dbReference type="SUPFAM" id="SSF48179">
    <property type="entry name" value="6-phosphogluconate dehydrogenase C-terminal domain-like"/>
    <property type="match status" value="1"/>
</dbReference>
<dbReference type="PANTHER" id="PTHR40459:SF1">
    <property type="entry name" value="CONSERVED HYPOTHETICAL ALANINE AND LEUCINE RICH PROTEIN"/>
    <property type="match status" value="1"/>
</dbReference>
<dbReference type="Proteomes" id="UP000198345">
    <property type="component" value="Unassembled WGS sequence"/>
</dbReference>
<name>A0A226H9N8_9FLAO</name>
<dbReference type="Gene3D" id="1.10.1040.20">
    <property type="entry name" value="ProC-like, C-terminal domain"/>
    <property type="match status" value="1"/>
</dbReference>
<reference evidence="3 4" key="1">
    <citation type="submission" date="2016-11" db="EMBL/GenBank/DDBJ databases">
        <title>Whole genomes of Flavobacteriaceae.</title>
        <authorList>
            <person name="Stine C."/>
            <person name="Li C."/>
            <person name="Tadesse D."/>
        </authorList>
    </citation>
    <scope>NUCLEOTIDE SEQUENCE [LARGE SCALE GENOMIC DNA]</scope>
    <source>
        <strain evidence="3 4">DSM 18292</strain>
    </source>
</reference>
<evidence type="ECO:0000259" key="2">
    <source>
        <dbReference type="Pfam" id="PF10728"/>
    </source>
</evidence>
<feature type="domain" description="DUF2520" evidence="2">
    <location>
        <begin position="122"/>
        <end position="246"/>
    </location>
</feature>
<evidence type="ECO:0000259" key="1">
    <source>
        <dbReference type="Pfam" id="PF03807"/>
    </source>
</evidence>
<dbReference type="InterPro" id="IPR036291">
    <property type="entry name" value="NAD(P)-bd_dom_sf"/>
</dbReference>
<protein>
    <recommendedName>
        <fullName evidence="5">DUF2520 domain-containing protein</fullName>
    </recommendedName>
</protein>
<sequence length="253" mass="28254">MIRITILGSGNVSQHLIQAFSKSELVEIVQVFSRKPETLAHLLDSDKIVSDYSKLKETDLYIIAVSDNAIAEVSKQLPFENKLVVHTSGAAPIDTLDSKSRKGVFYPLQTFSKDKTVDFSVIPFCLEAENEADFSILETVAKSISNTVFAISSEQRKALHVAAVFVNNFTNHLYQIGQDICQEHQVPFEILKPLIQETADKINTLQPAEAQTGPAKRHDSNTIEAHLAYLNNENQRKIYNILTQSIQNNGKKL</sequence>
<comment type="caution">
    <text evidence="3">The sequence shown here is derived from an EMBL/GenBank/DDBJ whole genome shotgun (WGS) entry which is preliminary data.</text>
</comment>
<evidence type="ECO:0008006" key="5">
    <source>
        <dbReference type="Google" id="ProtNLM"/>
    </source>
</evidence>
<dbReference type="PANTHER" id="PTHR40459">
    <property type="entry name" value="CONSERVED HYPOTHETICAL ALANINE AND LEUCINE RICH PROTEIN"/>
    <property type="match status" value="1"/>
</dbReference>
<dbReference type="EMBL" id="MUGW01000024">
    <property type="protein sequence ID" value="OXA90983.1"/>
    <property type="molecule type" value="Genomic_DNA"/>
</dbReference>
<evidence type="ECO:0000313" key="4">
    <source>
        <dbReference type="Proteomes" id="UP000198345"/>
    </source>
</evidence>
<dbReference type="RefSeq" id="WP_089050129.1">
    <property type="nucleotide sequence ID" value="NZ_FXTV01000022.1"/>
</dbReference>
<dbReference type="AlphaFoldDB" id="A0A226H9N8"/>
<dbReference type="InterPro" id="IPR018931">
    <property type="entry name" value="DUF2520"/>
</dbReference>
<dbReference type="Gene3D" id="3.40.50.720">
    <property type="entry name" value="NAD(P)-binding Rossmann-like Domain"/>
    <property type="match status" value="1"/>
</dbReference>
<dbReference type="InterPro" id="IPR028939">
    <property type="entry name" value="P5C_Rdtase_cat_N"/>
</dbReference>
<dbReference type="SUPFAM" id="SSF51735">
    <property type="entry name" value="NAD(P)-binding Rossmann-fold domains"/>
    <property type="match status" value="1"/>
</dbReference>
<dbReference type="OrthoDB" id="9810755at2"/>
<dbReference type="Pfam" id="PF03807">
    <property type="entry name" value="F420_oxidored"/>
    <property type="match status" value="1"/>
</dbReference>
<dbReference type="InterPro" id="IPR037108">
    <property type="entry name" value="TM1727-like_C_sf"/>
</dbReference>
<proteinExistence type="predicted"/>
<keyword evidence="4" id="KW-1185">Reference proteome</keyword>
<organism evidence="3 4">
    <name type="scientific">Flavobacterium hercynium</name>
    <dbReference type="NCBI Taxonomy" id="387094"/>
    <lineage>
        <taxon>Bacteria</taxon>
        <taxon>Pseudomonadati</taxon>
        <taxon>Bacteroidota</taxon>
        <taxon>Flavobacteriia</taxon>
        <taxon>Flavobacteriales</taxon>
        <taxon>Flavobacteriaceae</taxon>
        <taxon>Flavobacterium</taxon>
    </lineage>
</organism>
<gene>
    <name evidence="3" type="ORF">B0A66_12265</name>
</gene>
<dbReference type="InterPro" id="IPR008927">
    <property type="entry name" value="6-PGluconate_DH-like_C_sf"/>
</dbReference>
<accession>A0A226H9N8</accession>
<feature type="domain" description="Pyrroline-5-carboxylate reductase catalytic N-terminal" evidence="1">
    <location>
        <begin position="3"/>
        <end position="87"/>
    </location>
</feature>